<evidence type="ECO:0000313" key="3">
    <source>
        <dbReference type="Proteomes" id="UP000777438"/>
    </source>
</evidence>
<evidence type="ECO:0000256" key="1">
    <source>
        <dbReference type="SAM" id="Phobius"/>
    </source>
</evidence>
<keyword evidence="1" id="KW-1133">Transmembrane helix</keyword>
<dbReference type="PANTHER" id="PTHR35340">
    <property type="entry name" value="PQQ ENZYME REPEAT PROTEIN-RELATED"/>
    <property type="match status" value="1"/>
</dbReference>
<dbReference type="PANTHER" id="PTHR35340:SF6">
    <property type="entry name" value="ASST-DOMAIN-CONTAINING PROTEIN"/>
    <property type="match status" value="1"/>
</dbReference>
<reference evidence="2 3" key="1">
    <citation type="journal article" date="2021" name="Nat. Commun.">
        <title>Genetic determinants of endophytism in the Arabidopsis root mycobiome.</title>
        <authorList>
            <person name="Mesny F."/>
            <person name="Miyauchi S."/>
            <person name="Thiergart T."/>
            <person name="Pickel B."/>
            <person name="Atanasova L."/>
            <person name="Karlsson M."/>
            <person name="Huettel B."/>
            <person name="Barry K.W."/>
            <person name="Haridas S."/>
            <person name="Chen C."/>
            <person name="Bauer D."/>
            <person name="Andreopoulos W."/>
            <person name="Pangilinan J."/>
            <person name="LaButti K."/>
            <person name="Riley R."/>
            <person name="Lipzen A."/>
            <person name="Clum A."/>
            <person name="Drula E."/>
            <person name="Henrissat B."/>
            <person name="Kohler A."/>
            <person name="Grigoriev I.V."/>
            <person name="Martin F.M."/>
            <person name="Hacquard S."/>
        </authorList>
    </citation>
    <scope>NUCLEOTIDE SEQUENCE [LARGE SCALE GENOMIC DNA]</scope>
    <source>
        <strain evidence="2 3">MPI-CAGE-CH-0241</strain>
    </source>
</reference>
<organism evidence="2 3">
    <name type="scientific">Thelonectria olida</name>
    <dbReference type="NCBI Taxonomy" id="1576542"/>
    <lineage>
        <taxon>Eukaryota</taxon>
        <taxon>Fungi</taxon>
        <taxon>Dikarya</taxon>
        <taxon>Ascomycota</taxon>
        <taxon>Pezizomycotina</taxon>
        <taxon>Sordariomycetes</taxon>
        <taxon>Hypocreomycetidae</taxon>
        <taxon>Hypocreales</taxon>
        <taxon>Nectriaceae</taxon>
        <taxon>Thelonectria</taxon>
    </lineage>
</organism>
<accession>A0A9P8W3C6</accession>
<protein>
    <submittedName>
        <fullName evidence="2">ASST-domain-containing protein</fullName>
    </submittedName>
</protein>
<dbReference type="EMBL" id="JAGPYM010000011">
    <property type="protein sequence ID" value="KAH6889483.1"/>
    <property type="molecule type" value="Genomic_DNA"/>
</dbReference>
<keyword evidence="3" id="KW-1185">Reference proteome</keyword>
<proteinExistence type="predicted"/>
<name>A0A9P8W3C6_9HYPO</name>
<keyword evidence="1" id="KW-0472">Membrane</keyword>
<feature type="transmembrane region" description="Helical" evidence="1">
    <location>
        <begin position="12"/>
        <end position="30"/>
    </location>
</feature>
<gene>
    <name evidence="2" type="ORF">B0T10DRAFT_488049</name>
</gene>
<dbReference type="Proteomes" id="UP000777438">
    <property type="component" value="Unassembled WGS sequence"/>
</dbReference>
<dbReference type="OrthoDB" id="5377172at2759"/>
<evidence type="ECO:0000313" key="2">
    <source>
        <dbReference type="EMBL" id="KAH6889483.1"/>
    </source>
</evidence>
<keyword evidence="1" id="KW-0812">Transmembrane</keyword>
<dbReference type="AlphaFoldDB" id="A0A9P8W3C6"/>
<dbReference type="Pfam" id="PF14269">
    <property type="entry name" value="Arylsulfotran_2"/>
    <property type="match status" value="1"/>
</dbReference>
<dbReference type="InterPro" id="IPR053143">
    <property type="entry name" value="Arylsulfate_ST"/>
</dbReference>
<sequence length="560" mass="63342">MVALLKMSLTSKLMGLGTFASCLLFYYLLLDVDYPLRQPPVFDTLPTFPSSSYVEVVAENETSPLFGTMWPYRVFKSSPFNPPNFDYYDNGQELADGYIIFTPQLRVDDGQKQSAPMIMDQQNELVYCLDLPGNGHNLRVQTIYGKPHLTLWNGVTIKDHGYGNLVILDHEYRQTVVKLNATMDVGGVFEAPGTMDFREQEVTERDSVLLVAYNAVPYDLTPLGGPVDGWVADSLLYEVDIKTGEILFRWSAMEHFKVEDSRIPLPNYQGDGTIERPYDYFHLNSMQVFTNDTYLICGRHFWSNYLISRTTGEVLWDLNGSGETLVGDFGRLPTAAQFRWQHHVRAHNITENGFRLSMFDNHNDEDDTDITSSRALLFDVALPPNSSIPPVLVHDLESVEDIFSQSQGGYEIGLSNGNQLVSYGPIPVIREYGPTGDSSDLRWEGRFGFNNKAQSYRAYKQEWHATPKGWVPSLVLERDEDHQLHAYVSWNGATDIEAWKLFNVDRGTRMTAIGRAKKRGFETLIDVPSQFNGTQCLQAAAIRNGQEVAHSNMACIFINI</sequence>
<dbReference type="InterPro" id="IPR039535">
    <property type="entry name" value="ASST-like"/>
</dbReference>
<comment type="caution">
    <text evidence="2">The sequence shown here is derived from an EMBL/GenBank/DDBJ whole genome shotgun (WGS) entry which is preliminary data.</text>
</comment>